<organism evidence="2 3">
    <name type="scientific">Asparagus officinalis</name>
    <name type="common">Garden asparagus</name>
    <dbReference type="NCBI Taxonomy" id="4686"/>
    <lineage>
        <taxon>Eukaryota</taxon>
        <taxon>Viridiplantae</taxon>
        <taxon>Streptophyta</taxon>
        <taxon>Embryophyta</taxon>
        <taxon>Tracheophyta</taxon>
        <taxon>Spermatophyta</taxon>
        <taxon>Magnoliopsida</taxon>
        <taxon>Liliopsida</taxon>
        <taxon>Asparagales</taxon>
        <taxon>Asparagaceae</taxon>
        <taxon>Asparagoideae</taxon>
        <taxon>Asparagus</taxon>
    </lineage>
</organism>
<sequence length="73" mass="8157">MEQTSNEKAAEISQSSKKSITPVPLQLPKDSSKFAERYMSPTDRLISPVSKRILARNRHKGMTCTIKPELNVG</sequence>
<accession>A0A5P1FDY8</accession>
<dbReference type="AlphaFoldDB" id="A0A5P1FDY8"/>
<dbReference type="Pfam" id="PF05032">
    <property type="entry name" value="Spo12"/>
    <property type="match status" value="1"/>
</dbReference>
<gene>
    <name evidence="2" type="ORF">A4U43_C03F25900</name>
</gene>
<dbReference type="Proteomes" id="UP000243459">
    <property type="component" value="Chromosome 3"/>
</dbReference>
<feature type="region of interest" description="Disordered" evidence="1">
    <location>
        <begin position="1"/>
        <end position="27"/>
    </location>
</feature>
<dbReference type="InterPro" id="IPR007727">
    <property type="entry name" value="Spo12"/>
</dbReference>
<feature type="compositionally biased region" description="Polar residues" evidence="1">
    <location>
        <begin position="1"/>
        <end position="19"/>
    </location>
</feature>
<keyword evidence="3" id="KW-1185">Reference proteome</keyword>
<name>A0A5P1FDY8_ASPOF</name>
<dbReference type="PANTHER" id="PTHR36747:SF1">
    <property type="entry name" value="HYDROXYPROLINE-RICH GLYCOPROTEIN FAMILY PROTEIN"/>
    <property type="match status" value="1"/>
</dbReference>
<evidence type="ECO:0000313" key="3">
    <source>
        <dbReference type="Proteomes" id="UP000243459"/>
    </source>
</evidence>
<dbReference type="EMBL" id="CM007383">
    <property type="protein sequence ID" value="ONK76274.1"/>
    <property type="molecule type" value="Genomic_DNA"/>
</dbReference>
<reference evidence="3" key="1">
    <citation type="journal article" date="2017" name="Nat. Commun.">
        <title>The asparagus genome sheds light on the origin and evolution of a young Y chromosome.</title>
        <authorList>
            <person name="Harkess A."/>
            <person name="Zhou J."/>
            <person name="Xu C."/>
            <person name="Bowers J.E."/>
            <person name="Van der Hulst R."/>
            <person name="Ayyampalayam S."/>
            <person name="Mercati F."/>
            <person name="Riccardi P."/>
            <person name="McKain M.R."/>
            <person name="Kakrana A."/>
            <person name="Tang H."/>
            <person name="Ray J."/>
            <person name="Groenendijk J."/>
            <person name="Arikit S."/>
            <person name="Mathioni S.M."/>
            <person name="Nakano M."/>
            <person name="Shan H."/>
            <person name="Telgmann-Rauber A."/>
            <person name="Kanno A."/>
            <person name="Yue Z."/>
            <person name="Chen H."/>
            <person name="Li W."/>
            <person name="Chen Y."/>
            <person name="Xu X."/>
            <person name="Zhang Y."/>
            <person name="Luo S."/>
            <person name="Chen H."/>
            <person name="Gao J."/>
            <person name="Mao Z."/>
            <person name="Pires J.C."/>
            <person name="Luo M."/>
            <person name="Kudrna D."/>
            <person name="Wing R.A."/>
            <person name="Meyers B.C."/>
            <person name="Yi K."/>
            <person name="Kong H."/>
            <person name="Lavrijsen P."/>
            <person name="Sunseri F."/>
            <person name="Falavigna A."/>
            <person name="Ye Y."/>
            <person name="Leebens-Mack J.H."/>
            <person name="Chen G."/>
        </authorList>
    </citation>
    <scope>NUCLEOTIDE SEQUENCE [LARGE SCALE GENOMIC DNA]</scope>
    <source>
        <strain evidence="3">cv. DH0086</strain>
    </source>
</reference>
<dbReference type="Gramene" id="ONK76274">
    <property type="protein sequence ID" value="ONK76274"/>
    <property type="gene ID" value="A4U43_C03F25900"/>
</dbReference>
<protein>
    <submittedName>
        <fullName evidence="2">Uncharacterized protein</fullName>
    </submittedName>
</protein>
<evidence type="ECO:0000256" key="1">
    <source>
        <dbReference type="SAM" id="MobiDB-lite"/>
    </source>
</evidence>
<proteinExistence type="predicted"/>
<evidence type="ECO:0000313" key="2">
    <source>
        <dbReference type="EMBL" id="ONK76274.1"/>
    </source>
</evidence>
<dbReference type="PANTHER" id="PTHR36747">
    <property type="entry name" value="HYDROXYPROLINE-RICH GLYCOPROTEIN FAMILY PROTEIN"/>
    <property type="match status" value="1"/>
</dbReference>